<accession>A3MUN7</accession>
<dbReference type="Gene3D" id="3.10.310.30">
    <property type="match status" value="1"/>
</dbReference>
<dbReference type="InterPro" id="IPR038763">
    <property type="entry name" value="DHH_sf"/>
</dbReference>
<organism evidence="2 3">
    <name type="scientific">Pyrobaculum calidifontis (strain DSM 21063 / JCM 11548 / VA1)</name>
    <dbReference type="NCBI Taxonomy" id="410359"/>
    <lineage>
        <taxon>Archaea</taxon>
        <taxon>Thermoproteota</taxon>
        <taxon>Thermoprotei</taxon>
        <taxon>Thermoproteales</taxon>
        <taxon>Thermoproteaceae</taxon>
        <taxon>Pyrobaculum</taxon>
    </lineage>
</organism>
<dbReference type="Proteomes" id="UP000001431">
    <property type="component" value="Chromosome"/>
</dbReference>
<evidence type="ECO:0000313" key="3">
    <source>
        <dbReference type="Proteomes" id="UP000001431"/>
    </source>
</evidence>
<dbReference type="GO" id="GO:0003676">
    <property type="term" value="F:nucleic acid binding"/>
    <property type="evidence" value="ECO:0007669"/>
    <property type="project" value="InterPro"/>
</dbReference>
<dbReference type="eggNOG" id="arCOG01565">
    <property type="taxonomic scope" value="Archaea"/>
</dbReference>
<dbReference type="PANTHER" id="PTHR47618:SF1">
    <property type="entry name" value="BIFUNCTIONAL OLIGORIBONUCLEASE AND PAP PHOSPHATASE NRNA"/>
    <property type="match status" value="1"/>
</dbReference>
<name>A3MUN7_PYRCJ</name>
<dbReference type="KEGG" id="pcl:Pcal_0929"/>
<dbReference type="STRING" id="410359.Pcal_0929"/>
<dbReference type="OrthoDB" id="350705at2157"/>
<evidence type="ECO:0000259" key="1">
    <source>
        <dbReference type="Pfam" id="PF02272"/>
    </source>
</evidence>
<dbReference type="AlphaFoldDB" id="A3MUN7"/>
<dbReference type="EMBL" id="CP000561">
    <property type="protein sequence ID" value="ABO08354.1"/>
    <property type="molecule type" value="Genomic_DNA"/>
</dbReference>
<dbReference type="Gene3D" id="3.90.1640.10">
    <property type="entry name" value="inorganic pyrophosphatase (n-terminal core)"/>
    <property type="match status" value="1"/>
</dbReference>
<sequence>MLETLRELLAGARRAAVVTHRRADADALACAEVLKLVLERLGVEVVAVVCPEGSLLGGCSEDLPRDVDVYVLADVASLSQVPPLPGRAIRVDHHYAGDDVPGVVVNRPSCTEVALTLAEEAGVEIPPDVAKLAVLGIYADTGGLKRADAGTLRALSKLLERLGAPLGDIVKEGGEAWNTSKTMAFLKGFRRLEVYSSSVGLICATHVGAYESDVASLLVSVGCRVAVVASRKEDGVHVVFRSRDFDVASIARRIGQGGGHREAAVAVLKRRVSKSELPSILRAVVKEIAPDAKLVE</sequence>
<feature type="domain" description="DHHA1" evidence="1">
    <location>
        <begin position="224"/>
        <end position="287"/>
    </location>
</feature>
<protein>
    <submittedName>
        <fullName evidence="2">Phosphoesterase, RecJ domain protein</fullName>
    </submittedName>
</protein>
<dbReference type="HOGENOM" id="CLU_070736_0_0_2"/>
<proteinExistence type="predicted"/>
<dbReference type="InterPro" id="IPR051319">
    <property type="entry name" value="Oligoribo/pAp-PDE_c-di-AMP_PDE"/>
</dbReference>
<dbReference type="RefSeq" id="WP_011849612.1">
    <property type="nucleotide sequence ID" value="NC_009073.1"/>
</dbReference>
<dbReference type="GeneID" id="4909236"/>
<dbReference type="Pfam" id="PF02272">
    <property type="entry name" value="DHHA1"/>
    <property type="match status" value="1"/>
</dbReference>
<dbReference type="PANTHER" id="PTHR47618">
    <property type="entry name" value="BIFUNCTIONAL OLIGORIBONUCLEASE AND PAP PHOSPHATASE NRNA"/>
    <property type="match status" value="1"/>
</dbReference>
<reference evidence="2" key="1">
    <citation type="submission" date="2007-02" db="EMBL/GenBank/DDBJ databases">
        <title>Complete sequence of Pyrobaculum calidifontis JCM 11548.</title>
        <authorList>
            <consortium name="US DOE Joint Genome Institute"/>
            <person name="Copeland A."/>
            <person name="Lucas S."/>
            <person name="Lapidus A."/>
            <person name="Barry K."/>
            <person name="Glavina del Rio T."/>
            <person name="Dalin E."/>
            <person name="Tice H."/>
            <person name="Pitluck S."/>
            <person name="Chain P."/>
            <person name="Malfatti S."/>
            <person name="Shin M."/>
            <person name="Vergez L."/>
            <person name="Schmutz J."/>
            <person name="Larimer F."/>
            <person name="Land M."/>
            <person name="Hauser L."/>
            <person name="Kyrpides N."/>
            <person name="Mikhailova N."/>
            <person name="Cozen A.E."/>
            <person name="Fitz-Gibbon S.T."/>
            <person name="House C.H."/>
            <person name="Saltikov C."/>
            <person name="Lowe T.M."/>
            <person name="Richardson P."/>
        </authorList>
    </citation>
    <scope>NUCLEOTIDE SEQUENCE [LARGE SCALE GENOMIC DNA]</scope>
    <source>
        <strain evidence="2">JCM 11548</strain>
    </source>
</reference>
<gene>
    <name evidence="2" type="ordered locus">Pcal_0929</name>
</gene>
<dbReference type="SUPFAM" id="SSF64182">
    <property type="entry name" value="DHH phosphoesterases"/>
    <property type="match status" value="1"/>
</dbReference>
<evidence type="ECO:0000313" key="2">
    <source>
        <dbReference type="EMBL" id="ABO08354.1"/>
    </source>
</evidence>
<keyword evidence="3" id="KW-1185">Reference proteome</keyword>
<dbReference type="InterPro" id="IPR003156">
    <property type="entry name" value="DHHA1_dom"/>
</dbReference>